<comment type="caution">
    <text evidence="1">The sequence shown here is derived from an EMBL/GenBank/DDBJ whole genome shotgun (WGS) entry which is preliminary data.</text>
</comment>
<gene>
    <name evidence="1" type="ORF">QBC38DRAFT_514824</name>
</gene>
<dbReference type="PANTHER" id="PTHR35394:SF5">
    <property type="entry name" value="DUF3176 DOMAIN-CONTAINING PROTEIN"/>
    <property type="match status" value="1"/>
</dbReference>
<proteinExistence type="predicted"/>
<name>A0AAN7BJS1_9PEZI</name>
<reference evidence="1" key="1">
    <citation type="journal article" date="2023" name="Mol. Phylogenet. Evol.">
        <title>Genome-scale phylogeny and comparative genomics of the fungal order Sordariales.</title>
        <authorList>
            <person name="Hensen N."/>
            <person name="Bonometti L."/>
            <person name="Westerberg I."/>
            <person name="Brannstrom I.O."/>
            <person name="Guillou S."/>
            <person name="Cros-Aarteil S."/>
            <person name="Calhoun S."/>
            <person name="Haridas S."/>
            <person name="Kuo A."/>
            <person name="Mondo S."/>
            <person name="Pangilinan J."/>
            <person name="Riley R."/>
            <person name="LaButti K."/>
            <person name="Andreopoulos B."/>
            <person name="Lipzen A."/>
            <person name="Chen C."/>
            <person name="Yan M."/>
            <person name="Daum C."/>
            <person name="Ng V."/>
            <person name="Clum A."/>
            <person name="Steindorff A."/>
            <person name="Ohm R.A."/>
            <person name="Martin F."/>
            <person name="Silar P."/>
            <person name="Natvig D.O."/>
            <person name="Lalanne C."/>
            <person name="Gautier V."/>
            <person name="Ament-Velasquez S.L."/>
            <person name="Kruys A."/>
            <person name="Hutchinson M.I."/>
            <person name="Powell A.J."/>
            <person name="Barry K."/>
            <person name="Miller A.N."/>
            <person name="Grigoriev I.V."/>
            <person name="Debuchy R."/>
            <person name="Gladieux P."/>
            <person name="Hiltunen Thoren M."/>
            <person name="Johannesson H."/>
        </authorList>
    </citation>
    <scope>NUCLEOTIDE SEQUENCE</scope>
    <source>
        <strain evidence="1">CBS 990.96</strain>
    </source>
</reference>
<evidence type="ECO:0000313" key="1">
    <source>
        <dbReference type="EMBL" id="KAK4224542.1"/>
    </source>
</evidence>
<accession>A0AAN7BJS1</accession>
<dbReference type="Pfam" id="PF11374">
    <property type="entry name" value="DUF3176"/>
    <property type="match status" value="1"/>
</dbReference>
<keyword evidence="2" id="KW-1185">Reference proteome</keyword>
<protein>
    <submittedName>
        <fullName evidence="1">Uncharacterized protein</fullName>
    </submittedName>
</protein>
<dbReference type="PANTHER" id="PTHR35394">
    <property type="entry name" value="DUF3176 DOMAIN-CONTAINING PROTEIN"/>
    <property type="match status" value="1"/>
</dbReference>
<dbReference type="InterPro" id="IPR021514">
    <property type="entry name" value="DUF3176"/>
</dbReference>
<dbReference type="Proteomes" id="UP001301958">
    <property type="component" value="Unassembled WGS sequence"/>
</dbReference>
<reference evidence="1" key="2">
    <citation type="submission" date="2023-05" db="EMBL/GenBank/DDBJ databases">
        <authorList>
            <consortium name="Lawrence Berkeley National Laboratory"/>
            <person name="Steindorff A."/>
            <person name="Hensen N."/>
            <person name="Bonometti L."/>
            <person name="Westerberg I."/>
            <person name="Brannstrom I.O."/>
            <person name="Guillou S."/>
            <person name="Cros-Aarteil S."/>
            <person name="Calhoun S."/>
            <person name="Haridas S."/>
            <person name="Kuo A."/>
            <person name="Mondo S."/>
            <person name="Pangilinan J."/>
            <person name="Riley R."/>
            <person name="Labutti K."/>
            <person name="Andreopoulos B."/>
            <person name="Lipzen A."/>
            <person name="Chen C."/>
            <person name="Yanf M."/>
            <person name="Daum C."/>
            <person name="Ng V."/>
            <person name="Clum A."/>
            <person name="Ohm R."/>
            <person name="Martin F."/>
            <person name="Silar P."/>
            <person name="Natvig D."/>
            <person name="Lalanne C."/>
            <person name="Gautier V."/>
            <person name="Ament-Velasquez S.L."/>
            <person name="Kruys A."/>
            <person name="Hutchinson M.I."/>
            <person name="Powell A.J."/>
            <person name="Barry K."/>
            <person name="Miller A.N."/>
            <person name="Grigoriev I.V."/>
            <person name="Debuchy R."/>
            <person name="Gladieux P."/>
            <person name="Thoren M.H."/>
            <person name="Johannesson H."/>
        </authorList>
    </citation>
    <scope>NUCLEOTIDE SEQUENCE</scope>
    <source>
        <strain evidence="1">CBS 990.96</strain>
    </source>
</reference>
<organism evidence="1 2">
    <name type="scientific">Podospora fimiseda</name>
    <dbReference type="NCBI Taxonomy" id="252190"/>
    <lineage>
        <taxon>Eukaryota</taxon>
        <taxon>Fungi</taxon>
        <taxon>Dikarya</taxon>
        <taxon>Ascomycota</taxon>
        <taxon>Pezizomycotina</taxon>
        <taxon>Sordariomycetes</taxon>
        <taxon>Sordariomycetidae</taxon>
        <taxon>Sordariales</taxon>
        <taxon>Podosporaceae</taxon>
        <taxon>Podospora</taxon>
    </lineage>
</organism>
<dbReference type="AlphaFoldDB" id="A0AAN7BJS1"/>
<dbReference type="EMBL" id="MU865390">
    <property type="protein sequence ID" value="KAK4224542.1"/>
    <property type="molecule type" value="Genomic_DNA"/>
</dbReference>
<evidence type="ECO:0000313" key="2">
    <source>
        <dbReference type="Proteomes" id="UP001301958"/>
    </source>
</evidence>
<sequence length="501" mass="55385">MALVVMILAKIDGLAFESWLLPIQPNSLIAVLTTAAKTSMLVAGATCISQLKWNYFGSGHHRLYDIQLFDNASRGPWGSLMLLGNIRSSSMVLAYLLSLAAIAGLGIEPSTQQILEYLDTRGLSLRPYLTSVALFNGVLGSVPNPAFNCPVKASCSWPKFSTFGVCSRFENVTESVKSNCSAFDQNEPKKKRCLFSFAIGGIYNNKWAIKYKWNSDNHGFFISYALAFDGLDFGSDLYGSPASHLDTYPFISDADIAFHTTIQSANEGASWVEGDPLHITTTIWYWCEKTYDTVTASEGALAEGRLLSTQLLQKREDLYQPHRTSSFQTNDLKYNSGGSSASSTTAFSIGLYIYNHQSKMDDIGTRIAATLSAQMRSQNPSDNANASYIDGTAVIEETYYHVRGQWIILPLVVTFLFTASLCATILTTKELPLYKGSTLALVKKQIDGFAEDYKEAEVSEKEDKKETAEFLDDSAKIVSVNLKRDKITQKWALRKYKGSEV</sequence>